<dbReference type="AlphaFoldDB" id="B9RYJ3"/>
<protein>
    <submittedName>
        <fullName evidence="1">Uncharacterized protein</fullName>
    </submittedName>
</protein>
<dbReference type="PANTHER" id="PTHR31722">
    <property type="entry name" value="OS06G0675200 PROTEIN"/>
    <property type="match status" value="1"/>
</dbReference>
<proteinExistence type="predicted"/>
<dbReference type="eggNOG" id="ENOG502S51W">
    <property type="taxonomic scope" value="Eukaryota"/>
</dbReference>
<dbReference type="STRING" id="3988.B9RYJ3"/>
<dbReference type="EMBL" id="EQ973830">
    <property type="protein sequence ID" value="EEF43702.1"/>
    <property type="molecule type" value="Genomic_DNA"/>
</dbReference>
<evidence type="ECO:0000313" key="1">
    <source>
        <dbReference type="EMBL" id="EEF43702.1"/>
    </source>
</evidence>
<dbReference type="InParanoid" id="B9RYJ3"/>
<name>B9RYJ3_RICCO</name>
<sequence length="201" mass="23344">MACLNMLNNEQQSLYTSSMDPRISFSSDFVDTQEAIKFETNYREAPVSSDFEFSVRNYSMIPADEIFCKGMILPSKDNCTNQLRKMTLRDKLLDDDDDFDSFPRVQKSTGWWKERLGLKRGHIVTKKGDRNHGVLERIVEEKRHVFLHEEGLAGKNTAISIKFSLGRGEQLSHMRLENLICIYDKFLCEFSPPLDIYGDWN</sequence>
<evidence type="ECO:0000313" key="2">
    <source>
        <dbReference type="Proteomes" id="UP000008311"/>
    </source>
</evidence>
<dbReference type="PANTHER" id="PTHR31722:SF71">
    <property type="entry name" value="GENOME ASSEMBLY, CHROMOSOME: A05"/>
    <property type="match status" value="1"/>
</dbReference>
<reference evidence="2" key="1">
    <citation type="journal article" date="2010" name="Nat. Biotechnol.">
        <title>Draft genome sequence of the oilseed species Ricinus communis.</title>
        <authorList>
            <person name="Chan A.P."/>
            <person name="Crabtree J."/>
            <person name="Zhao Q."/>
            <person name="Lorenzi H."/>
            <person name="Orvis J."/>
            <person name="Puiu D."/>
            <person name="Melake-Berhan A."/>
            <person name="Jones K.M."/>
            <person name="Redman J."/>
            <person name="Chen G."/>
            <person name="Cahoon E.B."/>
            <person name="Gedil M."/>
            <person name="Stanke M."/>
            <person name="Haas B.J."/>
            <person name="Wortman J.R."/>
            <person name="Fraser-Liggett C.M."/>
            <person name="Ravel J."/>
            <person name="Rabinowicz P.D."/>
        </authorList>
    </citation>
    <scope>NUCLEOTIDE SEQUENCE [LARGE SCALE GENOMIC DNA]</scope>
    <source>
        <strain evidence="2">cv. Hale</strain>
    </source>
</reference>
<dbReference type="Proteomes" id="UP000008311">
    <property type="component" value="Unassembled WGS sequence"/>
</dbReference>
<accession>B9RYJ3</accession>
<gene>
    <name evidence="1" type="ORF">RCOM_0813680</name>
</gene>
<organism evidence="1 2">
    <name type="scientific">Ricinus communis</name>
    <name type="common">Castor bean</name>
    <dbReference type="NCBI Taxonomy" id="3988"/>
    <lineage>
        <taxon>Eukaryota</taxon>
        <taxon>Viridiplantae</taxon>
        <taxon>Streptophyta</taxon>
        <taxon>Embryophyta</taxon>
        <taxon>Tracheophyta</taxon>
        <taxon>Spermatophyta</taxon>
        <taxon>Magnoliopsida</taxon>
        <taxon>eudicotyledons</taxon>
        <taxon>Gunneridae</taxon>
        <taxon>Pentapetalae</taxon>
        <taxon>rosids</taxon>
        <taxon>fabids</taxon>
        <taxon>Malpighiales</taxon>
        <taxon>Euphorbiaceae</taxon>
        <taxon>Acalyphoideae</taxon>
        <taxon>Acalypheae</taxon>
        <taxon>Ricinus</taxon>
    </lineage>
</organism>
<keyword evidence="2" id="KW-1185">Reference proteome</keyword>